<dbReference type="InterPro" id="IPR025883">
    <property type="entry name" value="Cadherin-like_domain"/>
</dbReference>
<dbReference type="PANTHER" id="PTHR14776:SF1">
    <property type="entry name" value="CADHERIN-LIKE AND PC-ESTERASE DOMAIN-CONTAINING PROTEIN 1"/>
    <property type="match status" value="1"/>
</dbReference>
<protein>
    <recommendedName>
        <fullName evidence="1">Cadherin-like beta-sandwich-like domain-containing protein</fullName>
    </recommendedName>
</protein>
<evidence type="ECO:0000259" key="1">
    <source>
        <dbReference type="Pfam" id="PF12733"/>
    </source>
</evidence>
<dbReference type="Proteomes" id="UP000326062">
    <property type="component" value="Chromosome 6"/>
</dbReference>
<dbReference type="PANTHER" id="PTHR14776">
    <property type="entry name" value="CADHERIN-LIKE AND PC-ESTERASE DOMAIN-CONTAINING PROTEIN 1"/>
    <property type="match status" value="1"/>
</dbReference>
<feature type="domain" description="Cadherin-like beta-sandwich-like" evidence="1">
    <location>
        <begin position="442"/>
        <end position="526"/>
    </location>
</feature>
<evidence type="ECO:0000313" key="2">
    <source>
        <dbReference type="EMBL" id="KAB0375654.1"/>
    </source>
</evidence>
<comment type="caution">
    <text evidence="2">The sequence shown here is derived from an EMBL/GenBank/DDBJ whole genome shotgun (WGS) entry which is preliminary data.</text>
</comment>
<accession>A0A5N3XNH6</accession>
<sequence length="695" mass="80092">MLIVLQLHISLTPSPPQTSSLLQQIFIAYFYQSYSLQEQSIDKSTYDTSHLYLLPIETSKSGIGIPERWILSPPICLQCRKPRFDPWVRKIPWRREWLPTLFLHHHSLNPECISQLYRRQTFLGRERETLYLLPLLKLQLLVSPSVCLDQSIQLKLRTSSHLLKTLKSHMWKPGDWRREQLNQTTALAPQETLLRAKDLSVILKAYVLVTSLTPLRAFIHSTGTVWSPPKKKRFTVKVHEHLNFQDDDDMDFEDQNTEEFLLKDTFNFLLSNESSFSIFSEIFQRLYRSAVVKGENYQKELNRCLSLEEINSIMTFIKELGSLGQFQLLFPSTTPGFQSLIHEFYGMASPMGKPGSILTQYQSLLSVFEQFQLLNKKAELHPLEWNSFTEDGNIKKPRVPFDAIENKKAVVPQIMNETKEIHCHNDKDAQCHIKQIFTHPRLELNPEFNPKIKDYYSEVPFDVVTVIIGAEASKCQCKVYLQERAGPSFANYPLGLGMNKISVLVVDESPTQGEALTTYKLSIYREDRPSLPLFEDFTACGFVQAAIAPVSSTYHFVALLTLEEVNSFHFNVDFNFYKSLWVTTFLLVSKLDFYTLKILPKVTQLVSGGAWIQIRVCLIPETMLYYIAFWQNGVSCATVLQKFVLIWSVGKKNHPEEDGKNTGVGCHFLLLILSKNTLVGRYVIYSKTFFPSQVY</sequence>
<organism evidence="2 3">
    <name type="scientific">Muntiacus reevesi</name>
    <name type="common">Reeves' muntjac</name>
    <name type="synonym">Cervus reevesi</name>
    <dbReference type="NCBI Taxonomy" id="9886"/>
    <lineage>
        <taxon>Eukaryota</taxon>
        <taxon>Metazoa</taxon>
        <taxon>Chordata</taxon>
        <taxon>Craniata</taxon>
        <taxon>Vertebrata</taxon>
        <taxon>Euteleostomi</taxon>
        <taxon>Mammalia</taxon>
        <taxon>Eutheria</taxon>
        <taxon>Laurasiatheria</taxon>
        <taxon>Artiodactyla</taxon>
        <taxon>Ruminantia</taxon>
        <taxon>Pecora</taxon>
        <taxon>Cervidae</taxon>
        <taxon>Muntiacinae</taxon>
        <taxon>Muntiacus</taxon>
    </lineage>
</organism>
<keyword evidence="3" id="KW-1185">Reference proteome</keyword>
<dbReference type="AlphaFoldDB" id="A0A5N3XNH6"/>
<gene>
    <name evidence="2" type="ORF">FD755_012297</name>
</gene>
<dbReference type="Pfam" id="PF12733">
    <property type="entry name" value="Cadherin-like"/>
    <property type="match status" value="1"/>
</dbReference>
<dbReference type="EMBL" id="VCEB01000006">
    <property type="protein sequence ID" value="KAB0375654.1"/>
    <property type="molecule type" value="Genomic_DNA"/>
</dbReference>
<proteinExistence type="predicted"/>
<evidence type="ECO:0000313" key="3">
    <source>
        <dbReference type="Proteomes" id="UP000326062"/>
    </source>
</evidence>
<name>A0A5N3XNH6_MUNRE</name>
<reference evidence="2 3" key="1">
    <citation type="submission" date="2019-06" db="EMBL/GenBank/DDBJ databases">
        <title>Discovery of a novel chromosome fission-fusion reversal in muntjac.</title>
        <authorList>
            <person name="Mudd A.B."/>
            <person name="Bredeson J.V."/>
            <person name="Baum R."/>
            <person name="Hockemeyer D."/>
            <person name="Rokhsar D.S."/>
        </authorList>
    </citation>
    <scope>NUCLEOTIDE SEQUENCE [LARGE SCALE GENOMIC DNA]</scope>
    <source>
        <strain evidence="2">UCam_UCB_Mr</strain>
        <tissue evidence="2">Fibroblast cell line</tissue>
    </source>
</reference>